<name>A0A914LFM7_MELIC</name>
<organism evidence="1 2">
    <name type="scientific">Meloidogyne incognita</name>
    <name type="common">Southern root-knot nematode worm</name>
    <name type="synonym">Oxyuris incognita</name>
    <dbReference type="NCBI Taxonomy" id="6306"/>
    <lineage>
        <taxon>Eukaryota</taxon>
        <taxon>Metazoa</taxon>
        <taxon>Ecdysozoa</taxon>
        <taxon>Nematoda</taxon>
        <taxon>Chromadorea</taxon>
        <taxon>Rhabditida</taxon>
        <taxon>Tylenchina</taxon>
        <taxon>Tylenchomorpha</taxon>
        <taxon>Tylenchoidea</taxon>
        <taxon>Meloidogynidae</taxon>
        <taxon>Meloidogyninae</taxon>
        <taxon>Meloidogyne</taxon>
        <taxon>Meloidogyne incognita group</taxon>
    </lineage>
</organism>
<sequence>MVILPLMTNKVLGLAFGCNIREWAKAHFNFVVFGGVDGHLAIDDQQSVGTGVRV</sequence>
<evidence type="ECO:0000313" key="2">
    <source>
        <dbReference type="WBParaSite" id="Minc3s00475g12963"/>
    </source>
</evidence>
<evidence type="ECO:0000313" key="1">
    <source>
        <dbReference type="Proteomes" id="UP000887563"/>
    </source>
</evidence>
<dbReference type="WBParaSite" id="Minc3s00475g12963">
    <property type="protein sequence ID" value="Minc3s00475g12963"/>
    <property type="gene ID" value="Minc3s00475g12963"/>
</dbReference>
<protein>
    <submittedName>
        <fullName evidence="2">Uncharacterized protein</fullName>
    </submittedName>
</protein>
<proteinExistence type="predicted"/>
<keyword evidence="1" id="KW-1185">Reference proteome</keyword>
<reference evidence="2" key="1">
    <citation type="submission" date="2022-11" db="UniProtKB">
        <authorList>
            <consortium name="WormBaseParasite"/>
        </authorList>
    </citation>
    <scope>IDENTIFICATION</scope>
</reference>
<accession>A0A914LFM7</accession>
<dbReference type="AlphaFoldDB" id="A0A914LFM7"/>
<dbReference type="Proteomes" id="UP000887563">
    <property type="component" value="Unplaced"/>
</dbReference>